<reference evidence="3 4" key="1">
    <citation type="submission" date="2020-08" db="EMBL/GenBank/DDBJ databases">
        <title>Genomic Encyclopedia of Type Strains, Phase IV (KMG-IV): sequencing the most valuable type-strain genomes for metagenomic binning, comparative biology and taxonomic classification.</title>
        <authorList>
            <person name="Goeker M."/>
        </authorList>
    </citation>
    <scope>NUCLEOTIDE SEQUENCE [LARGE SCALE GENOMIC DNA]</scope>
    <source>
        <strain evidence="3 4">DSM 29854</strain>
    </source>
</reference>
<feature type="domain" description="Lipocalin-like" evidence="2">
    <location>
        <begin position="33"/>
        <end position="108"/>
    </location>
</feature>
<sequence length="128" mass="14670">MKKNYLLLLLAAFVFAFSSCSDDDEKSFNSKELEGAWKMTSMLENKMEMLDPDDDIVWIFDDGEFEIVEDGMTDETGDYRVKGDKLIMEGDDDVTFTIEDLTKSKLVLSIKESFGGNTYEGRITFRKN</sequence>
<evidence type="ECO:0000313" key="4">
    <source>
        <dbReference type="Proteomes" id="UP000563094"/>
    </source>
</evidence>
<dbReference type="InterPro" id="IPR024311">
    <property type="entry name" value="Lipocalin-like"/>
</dbReference>
<dbReference type="PROSITE" id="PS51257">
    <property type="entry name" value="PROKAR_LIPOPROTEIN"/>
    <property type="match status" value="1"/>
</dbReference>
<dbReference type="AlphaFoldDB" id="A0A839GU46"/>
<dbReference type="Proteomes" id="UP000563094">
    <property type="component" value="Unassembled WGS sequence"/>
</dbReference>
<accession>A0A839GU46</accession>
<feature type="chain" id="PRO_5033050165" description="Lipocalin-like domain-containing protein" evidence="1">
    <location>
        <begin position="22"/>
        <end position="128"/>
    </location>
</feature>
<protein>
    <recommendedName>
        <fullName evidence="2">Lipocalin-like domain-containing protein</fullName>
    </recommendedName>
</protein>
<organism evidence="3 4">
    <name type="scientific">Rufibacter quisquiliarum</name>
    <dbReference type="NCBI Taxonomy" id="1549639"/>
    <lineage>
        <taxon>Bacteria</taxon>
        <taxon>Pseudomonadati</taxon>
        <taxon>Bacteroidota</taxon>
        <taxon>Cytophagia</taxon>
        <taxon>Cytophagales</taxon>
        <taxon>Hymenobacteraceae</taxon>
        <taxon>Rufibacter</taxon>
    </lineage>
</organism>
<proteinExistence type="predicted"/>
<evidence type="ECO:0000313" key="3">
    <source>
        <dbReference type="EMBL" id="MBA9078397.1"/>
    </source>
</evidence>
<keyword evidence="1" id="KW-0732">Signal</keyword>
<evidence type="ECO:0000256" key="1">
    <source>
        <dbReference type="SAM" id="SignalP"/>
    </source>
</evidence>
<dbReference type="Pfam" id="PF13648">
    <property type="entry name" value="Lipocalin_4"/>
    <property type="match status" value="1"/>
</dbReference>
<name>A0A839GU46_9BACT</name>
<evidence type="ECO:0000259" key="2">
    <source>
        <dbReference type="Pfam" id="PF13648"/>
    </source>
</evidence>
<keyword evidence="4" id="KW-1185">Reference proteome</keyword>
<comment type="caution">
    <text evidence="3">The sequence shown here is derived from an EMBL/GenBank/DDBJ whole genome shotgun (WGS) entry which is preliminary data.</text>
</comment>
<feature type="signal peptide" evidence="1">
    <location>
        <begin position="1"/>
        <end position="21"/>
    </location>
</feature>
<dbReference type="RefSeq" id="WP_182513638.1">
    <property type="nucleotide sequence ID" value="NZ_JACJIQ010000013.1"/>
</dbReference>
<dbReference type="EMBL" id="JACJIQ010000013">
    <property type="protein sequence ID" value="MBA9078397.1"/>
    <property type="molecule type" value="Genomic_DNA"/>
</dbReference>
<gene>
    <name evidence="3" type="ORF">FHS90_003125</name>
</gene>